<name>A0A0P1EP83_9RHOB</name>
<gene>
    <name evidence="2" type="ORF">SHM7688_01513</name>
</gene>
<dbReference type="InterPro" id="IPR012312">
    <property type="entry name" value="Hemerythrin-like"/>
</dbReference>
<sequence>MTPYDYNARQYHVATRDMVSTELLQGIFPADRATWDDDPQFLGWPAHLQRLHAAISEASARLVGGLEAVLDEPEGSVQEVMGLSGMNRLGLDLVGHVHAHHSFEDSNVLPGFLDRFPQLVQAIDLLENDHSYLDQALDQSELVFARLNGEGTSKVAVAEALKQAEALKKILHRHTYDEEDILIPAVLSAYG</sequence>
<organism evidence="2 3">
    <name type="scientific">Shimia marina</name>
    <dbReference type="NCBI Taxonomy" id="321267"/>
    <lineage>
        <taxon>Bacteria</taxon>
        <taxon>Pseudomonadati</taxon>
        <taxon>Pseudomonadota</taxon>
        <taxon>Alphaproteobacteria</taxon>
        <taxon>Rhodobacterales</taxon>
        <taxon>Roseobacteraceae</taxon>
    </lineage>
</organism>
<dbReference type="AlphaFoldDB" id="A0A0P1EP83"/>
<dbReference type="Gene3D" id="1.20.120.520">
    <property type="entry name" value="nmb1532 protein domain like"/>
    <property type="match status" value="1"/>
</dbReference>
<accession>A0A0P1EP83</accession>
<dbReference type="RefSeq" id="WP_058239307.1">
    <property type="nucleotide sequence ID" value="NZ_CYPW01000013.1"/>
</dbReference>
<protein>
    <recommendedName>
        <fullName evidence="1">Hemerythrin-like domain-containing protein</fullName>
    </recommendedName>
</protein>
<dbReference type="STRING" id="321267.SHM7688_01513"/>
<proteinExistence type="predicted"/>
<dbReference type="OrthoDB" id="6077989at2"/>
<evidence type="ECO:0000313" key="2">
    <source>
        <dbReference type="EMBL" id="CUH52073.1"/>
    </source>
</evidence>
<reference evidence="2 3" key="1">
    <citation type="submission" date="2015-09" db="EMBL/GenBank/DDBJ databases">
        <authorList>
            <consortium name="Swine Surveillance"/>
        </authorList>
    </citation>
    <scope>NUCLEOTIDE SEQUENCE [LARGE SCALE GENOMIC DNA]</scope>
    <source>
        <strain evidence="2 3">CECT 7688</strain>
    </source>
</reference>
<dbReference type="Proteomes" id="UP000054823">
    <property type="component" value="Unassembled WGS sequence"/>
</dbReference>
<keyword evidence="3" id="KW-1185">Reference proteome</keyword>
<feature type="domain" description="Hemerythrin-like" evidence="1">
    <location>
        <begin position="52"/>
        <end position="185"/>
    </location>
</feature>
<evidence type="ECO:0000259" key="1">
    <source>
        <dbReference type="Pfam" id="PF01814"/>
    </source>
</evidence>
<dbReference type="EMBL" id="CYPW01000013">
    <property type="protein sequence ID" value="CUH52073.1"/>
    <property type="molecule type" value="Genomic_DNA"/>
</dbReference>
<evidence type="ECO:0000313" key="3">
    <source>
        <dbReference type="Proteomes" id="UP000054823"/>
    </source>
</evidence>
<dbReference type="Pfam" id="PF01814">
    <property type="entry name" value="Hemerythrin"/>
    <property type="match status" value="1"/>
</dbReference>